<dbReference type="PROSITE" id="PS51257">
    <property type="entry name" value="PROKAR_LIPOPROTEIN"/>
    <property type="match status" value="1"/>
</dbReference>
<reference evidence="1 2" key="1">
    <citation type="submission" date="2020-09" db="EMBL/GenBank/DDBJ databases">
        <title>Novel species of Mucilaginibacter isolated from a glacier on the Tibetan Plateau.</title>
        <authorList>
            <person name="Liu Q."/>
            <person name="Xin Y.-H."/>
        </authorList>
    </citation>
    <scope>NUCLEOTIDE SEQUENCE [LARGE SCALE GENOMIC DNA]</scope>
    <source>
        <strain evidence="1 2">CGMCC 1.13878</strain>
    </source>
</reference>
<keyword evidence="2" id="KW-1185">Reference proteome</keyword>
<dbReference type="Proteomes" id="UP000618754">
    <property type="component" value="Unassembled WGS sequence"/>
</dbReference>
<dbReference type="NCBIfam" id="TIGR03512">
    <property type="entry name" value="GldD_lipo"/>
    <property type="match status" value="1"/>
</dbReference>
<dbReference type="InterPro" id="IPR019850">
    <property type="entry name" value="GldD-like"/>
</dbReference>
<evidence type="ECO:0000313" key="1">
    <source>
        <dbReference type="EMBL" id="MBD1385604.1"/>
    </source>
</evidence>
<evidence type="ECO:0000313" key="2">
    <source>
        <dbReference type="Proteomes" id="UP000618754"/>
    </source>
</evidence>
<comment type="caution">
    <text evidence="1">The sequence shown here is derived from an EMBL/GenBank/DDBJ whole genome shotgun (WGS) entry which is preliminary data.</text>
</comment>
<dbReference type="Pfam" id="PF25593">
    <property type="entry name" value="GldD_lipo"/>
    <property type="match status" value="1"/>
</dbReference>
<name>A0ABR7X4U9_9SPHI</name>
<dbReference type="RefSeq" id="WP_191175470.1">
    <property type="nucleotide sequence ID" value="NZ_JACWMW010000002.1"/>
</dbReference>
<proteinExistence type="predicted"/>
<gene>
    <name evidence="1" type="primary">gldD</name>
    <name evidence="1" type="ORF">IDJ75_09975</name>
</gene>
<sequence>MELKRKAPVRYFVLIIAALLLAACGGNADYSPKPRGYYRIVFPKKDYQAYNEGCPFTFDYPKYSKVEADRAANAKPCWQNIQFPQFNATLHLSYEQIKSKKEFNELVEDAHKLSFKHTVKATSIDEGIIAYPDRKVYGIYYTIDGNAASSAQFFLTDSTKHYLRGALYFNSEPRLDSIQPVLNFIKKDVDVMIKSFKWK</sequence>
<dbReference type="EMBL" id="JACWMW010000002">
    <property type="protein sequence ID" value="MBD1385604.1"/>
    <property type="molecule type" value="Genomic_DNA"/>
</dbReference>
<accession>A0ABR7X4U9</accession>
<keyword evidence="1" id="KW-0449">Lipoprotein</keyword>
<organism evidence="1 2">
    <name type="scientific">Mucilaginibacter rigui</name>
    <dbReference type="NCBI Taxonomy" id="534635"/>
    <lineage>
        <taxon>Bacteria</taxon>
        <taxon>Pseudomonadati</taxon>
        <taxon>Bacteroidota</taxon>
        <taxon>Sphingobacteriia</taxon>
        <taxon>Sphingobacteriales</taxon>
        <taxon>Sphingobacteriaceae</taxon>
        <taxon>Mucilaginibacter</taxon>
    </lineage>
</organism>
<protein>
    <submittedName>
        <fullName evidence="1">Gliding motility lipoprotein GldD</fullName>
    </submittedName>
</protein>